<reference evidence="1 2" key="1">
    <citation type="submission" date="2024-04" db="EMBL/GenBank/DDBJ databases">
        <authorList>
            <person name="Fracassetti M."/>
        </authorList>
    </citation>
    <scope>NUCLEOTIDE SEQUENCE [LARGE SCALE GENOMIC DNA]</scope>
</reference>
<protein>
    <recommendedName>
        <fullName evidence="3">Exocyst subunit Exo70 family protein</fullName>
    </recommendedName>
</protein>
<accession>A0AAV2EWZ1</accession>
<keyword evidence="2" id="KW-1185">Reference proteome</keyword>
<evidence type="ECO:0000313" key="1">
    <source>
        <dbReference type="EMBL" id="CAL1390546.1"/>
    </source>
</evidence>
<dbReference type="AlphaFoldDB" id="A0AAV2EWZ1"/>
<sequence length="101" mass="11517">MKEKVNRENQGTRSVFVYLQAMRTMATELAVVQSPVKYTDLILHMLCGLRDEYGQISSAIRARDTTIFLEDLHDWLVDFGADLPGVHRNVVSAPTMPSYWT</sequence>
<evidence type="ECO:0008006" key="3">
    <source>
        <dbReference type="Google" id="ProtNLM"/>
    </source>
</evidence>
<evidence type="ECO:0000313" key="2">
    <source>
        <dbReference type="Proteomes" id="UP001497516"/>
    </source>
</evidence>
<dbReference type="PANTHER" id="PTHR47481:SF43">
    <property type="entry name" value="RETROTRANSPOSON COPIA-LIKE N-TERMINAL DOMAIN-CONTAINING PROTEIN"/>
    <property type="match status" value="1"/>
</dbReference>
<dbReference type="Proteomes" id="UP001497516">
    <property type="component" value="Chromosome 5"/>
</dbReference>
<name>A0AAV2EWZ1_9ROSI</name>
<organism evidence="1 2">
    <name type="scientific">Linum trigynum</name>
    <dbReference type="NCBI Taxonomy" id="586398"/>
    <lineage>
        <taxon>Eukaryota</taxon>
        <taxon>Viridiplantae</taxon>
        <taxon>Streptophyta</taxon>
        <taxon>Embryophyta</taxon>
        <taxon>Tracheophyta</taxon>
        <taxon>Spermatophyta</taxon>
        <taxon>Magnoliopsida</taxon>
        <taxon>eudicotyledons</taxon>
        <taxon>Gunneridae</taxon>
        <taxon>Pentapetalae</taxon>
        <taxon>rosids</taxon>
        <taxon>fabids</taxon>
        <taxon>Malpighiales</taxon>
        <taxon>Linaceae</taxon>
        <taxon>Linum</taxon>
    </lineage>
</organism>
<dbReference type="PANTHER" id="PTHR47481">
    <property type="match status" value="1"/>
</dbReference>
<dbReference type="EMBL" id="OZ034818">
    <property type="protein sequence ID" value="CAL1390546.1"/>
    <property type="molecule type" value="Genomic_DNA"/>
</dbReference>
<gene>
    <name evidence="1" type="ORF">LTRI10_LOCUS31325</name>
</gene>
<proteinExistence type="predicted"/>